<gene>
    <name evidence="6" type="ORF">PGT21_001556</name>
</gene>
<organism evidence="6 7">
    <name type="scientific">Puccinia graminis f. sp. tritici</name>
    <dbReference type="NCBI Taxonomy" id="56615"/>
    <lineage>
        <taxon>Eukaryota</taxon>
        <taxon>Fungi</taxon>
        <taxon>Dikarya</taxon>
        <taxon>Basidiomycota</taxon>
        <taxon>Pucciniomycotina</taxon>
        <taxon>Pucciniomycetes</taxon>
        <taxon>Pucciniales</taxon>
        <taxon>Pucciniaceae</taxon>
        <taxon>Puccinia</taxon>
    </lineage>
</organism>
<feature type="transmembrane region" description="Helical" evidence="5">
    <location>
        <begin position="240"/>
        <end position="261"/>
    </location>
</feature>
<dbReference type="PANTHER" id="PTHR31162:SF0">
    <property type="entry name" value="MALIC ACID TRANSPORT PROTEIN"/>
    <property type="match status" value="1"/>
</dbReference>
<dbReference type="OrthoDB" id="2901184at2759"/>
<protein>
    <submittedName>
        <fullName evidence="6">Uncharacterized protein</fullName>
    </submittedName>
</protein>
<keyword evidence="7" id="KW-1185">Reference proteome</keyword>
<dbReference type="InterPro" id="IPR004695">
    <property type="entry name" value="SLAC1/Mae1/Ssu1/TehA"/>
</dbReference>
<feature type="transmembrane region" description="Helical" evidence="5">
    <location>
        <begin position="388"/>
        <end position="413"/>
    </location>
</feature>
<dbReference type="PANTHER" id="PTHR31162">
    <property type="entry name" value="MALIC ACID TRANSPORT PROTEIN-RELATED"/>
    <property type="match status" value="1"/>
</dbReference>
<dbReference type="InterPro" id="IPR030185">
    <property type="entry name" value="Mae1"/>
</dbReference>
<evidence type="ECO:0000256" key="3">
    <source>
        <dbReference type="ARBA" id="ARBA00022989"/>
    </source>
</evidence>
<keyword evidence="3 5" id="KW-1133">Transmembrane helix</keyword>
<proteinExistence type="predicted"/>
<keyword evidence="4 5" id="KW-0472">Membrane</keyword>
<feature type="transmembrane region" description="Helical" evidence="5">
    <location>
        <begin position="297"/>
        <end position="316"/>
    </location>
</feature>
<dbReference type="CDD" id="cd09317">
    <property type="entry name" value="TDT_Mae1_like"/>
    <property type="match status" value="1"/>
</dbReference>
<feature type="transmembrane region" description="Helical" evidence="5">
    <location>
        <begin position="565"/>
        <end position="592"/>
    </location>
</feature>
<evidence type="ECO:0000313" key="7">
    <source>
        <dbReference type="Proteomes" id="UP000324748"/>
    </source>
</evidence>
<feature type="transmembrane region" description="Helical" evidence="5">
    <location>
        <begin position="504"/>
        <end position="526"/>
    </location>
</feature>
<evidence type="ECO:0000256" key="5">
    <source>
        <dbReference type="SAM" id="Phobius"/>
    </source>
</evidence>
<evidence type="ECO:0000256" key="4">
    <source>
        <dbReference type="ARBA" id="ARBA00023136"/>
    </source>
</evidence>
<dbReference type="GO" id="GO:0015140">
    <property type="term" value="F:malate transmembrane transporter activity"/>
    <property type="evidence" value="ECO:0007669"/>
    <property type="project" value="InterPro"/>
</dbReference>
<evidence type="ECO:0000256" key="2">
    <source>
        <dbReference type="ARBA" id="ARBA00022692"/>
    </source>
</evidence>
<feature type="transmembrane region" description="Helical" evidence="5">
    <location>
        <begin position="170"/>
        <end position="189"/>
    </location>
</feature>
<dbReference type="InterPro" id="IPR038665">
    <property type="entry name" value="Voltage-dep_anion_channel_sf"/>
</dbReference>
<sequence length="633" mass="69847">MEIVATRPPISASWALIGGEQRLLEGDEPALESLDLVRLRKVGLLGRPLMLNNCLAIESLSGCQGMPHFRLVDEGASGNEGNYSQLGGLLSTTSSDKANHISSPSSLDVKGSIFSCSSLFVLAIISMTADNPNSLGSRAHQRMSRINRRISVLPVPTVSNFSKRIHGITWQAYPVGLGTATAYILLANLKPHPQFLTHIEIGLFILEIIVFCLTTGLLVVQAVLYPRQFKRVALDPNKNSFIPTCVLVFATIIIGTVNYFFTKIDCFIDINVFNLRLIATRVCNFFKVSTLMEESRWSILTLWLALYVYFSVPIGITADELIIFFWIYVTVAILVAFTVLTIWFSSPRNPTAAMTPAWAFPVFPLLLTGVVTFNVLRIVPLTDPRAVSIFITGLFMFGAGAFMCIFYLAIFLLRIMTTGFLDGHQANGAFIAAGPPGFSAIILFNMGKIASKLFPIHSLISPNAGEIIFVSSINRRAVVDLTLIFRVHFTYYLGLTNFEKAGCVFVGTMLTGCSAVLFIMAAIPYWTRLHKHLNEILGCWATTFPNIGLILSLKFLGETFDSKVFIVFQTGLTIMVFSVYLIVLFLTILAIWKGLVLMSDDKSVYLDNIGLSDEKRDLEKGGHGSAHEPAHKH</sequence>
<dbReference type="Pfam" id="PF03595">
    <property type="entry name" value="SLAC1"/>
    <property type="match status" value="2"/>
</dbReference>
<dbReference type="Proteomes" id="UP000324748">
    <property type="component" value="Unassembled WGS sequence"/>
</dbReference>
<reference evidence="6 7" key="1">
    <citation type="submission" date="2019-05" db="EMBL/GenBank/DDBJ databases">
        <title>Emergence of the Ug99 lineage of the wheat stem rust pathogen through somatic hybridization.</title>
        <authorList>
            <person name="Li F."/>
            <person name="Upadhyaya N.M."/>
            <person name="Sperschneider J."/>
            <person name="Matny O."/>
            <person name="Nguyen-Phuc H."/>
            <person name="Mago R."/>
            <person name="Raley C."/>
            <person name="Miller M.E."/>
            <person name="Silverstein K.A.T."/>
            <person name="Henningsen E."/>
            <person name="Hirsch C.D."/>
            <person name="Visser B."/>
            <person name="Pretorius Z.A."/>
            <person name="Steffenson B.J."/>
            <person name="Schwessinger B."/>
            <person name="Dodds P.N."/>
            <person name="Figueroa M."/>
        </authorList>
    </citation>
    <scope>NUCLEOTIDE SEQUENCE [LARGE SCALE GENOMIC DNA]</scope>
    <source>
        <strain evidence="6">21-0</strain>
    </source>
</reference>
<name>A0A5B0N319_PUCGR</name>
<accession>A0A5B0N319</accession>
<keyword evidence="2 5" id="KW-0812">Transmembrane</keyword>
<feature type="transmembrane region" description="Helical" evidence="5">
    <location>
        <begin position="322"/>
        <end position="345"/>
    </location>
</feature>
<evidence type="ECO:0000313" key="6">
    <source>
        <dbReference type="EMBL" id="KAA1082379.1"/>
    </source>
</evidence>
<dbReference type="Gene3D" id="1.50.10.150">
    <property type="entry name" value="Voltage-dependent anion channel"/>
    <property type="match status" value="1"/>
</dbReference>
<evidence type="ECO:0000256" key="1">
    <source>
        <dbReference type="ARBA" id="ARBA00004141"/>
    </source>
</evidence>
<comment type="caution">
    <text evidence="6">The sequence shown here is derived from an EMBL/GenBank/DDBJ whole genome shotgun (WGS) entry which is preliminary data.</text>
</comment>
<comment type="subcellular location">
    <subcellularLocation>
        <location evidence="1">Membrane</location>
        <topology evidence="1">Multi-pass membrane protein</topology>
    </subcellularLocation>
</comment>
<dbReference type="AlphaFoldDB" id="A0A5B0N319"/>
<dbReference type="GO" id="GO:0016020">
    <property type="term" value="C:membrane"/>
    <property type="evidence" value="ECO:0007669"/>
    <property type="project" value="UniProtKB-SubCell"/>
</dbReference>
<dbReference type="EMBL" id="VSWC01000119">
    <property type="protein sequence ID" value="KAA1082379.1"/>
    <property type="molecule type" value="Genomic_DNA"/>
</dbReference>
<feature type="transmembrane region" description="Helical" evidence="5">
    <location>
        <begin position="201"/>
        <end position="220"/>
    </location>
</feature>
<feature type="transmembrane region" description="Helical" evidence="5">
    <location>
        <begin position="357"/>
        <end position="376"/>
    </location>
</feature>